<evidence type="ECO:0000256" key="2">
    <source>
        <dbReference type="SAM" id="Phobius"/>
    </source>
</evidence>
<dbReference type="RefSeq" id="WP_301211720.1">
    <property type="nucleotide sequence ID" value="NZ_JAROCF010000001.1"/>
</dbReference>
<dbReference type="EMBL" id="JAROCF010000001">
    <property type="protein sequence ID" value="MDN4613502.1"/>
    <property type="molecule type" value="Genomic_DNA"/>
</dbReference>
<comment type="caution">
    <text evidence="3">The sequence shown here is derived from an EMBL/GenBank/DDBJ whole genome shotgun (WGS) entry which is preliminary data.</text>
</comment>
<proteinExistence type="predicted"/>
<evidence type="ECO:0000313" key="4">
    <source>
        <dbReference type="Proteomes" id="UP001174208"/>
    </source>
</evidence>
<feature type="compositionally biased region" description="Low complexity" evidence="1">
    <location>
        <begin position="180"/>
        <end position="204"/>
    </location>
</feature>
<evidence type="ECO:0000313" key="3">
    <source>
        <dbReference type="EMBL" id="MDN4613502.1"/>
    </source>
</evidence>
<evidence type="ECO:0000256" key="1">
    <source>
        <dbReference type="SAM" id="MobiDB-lite"/>
    </source>
</evidence>
<name>A0ABT8KAJ2_9MICO</name>
<keyword evidence="2" id="KW-0812">Transmembrane</keyword>
<sequence>MSLTRKRKKELKRLRNDAEQLWSQQQDVLANANALAAQARKQAGYYAREEVAPRVREGYDSYVRPVTHTAAATAGKYAGVARERLVGDVIPAVGTAVGTALSVVDHARAARSAAFRGDFKQAGKEFTRKIEVAKQKSGPGAGTVIAVGLGIVAAAGLLYAVWQTFRADDELWVADEEPTESTTASAAATGTASSTGATPGSAAE</sequence>
<gene>
    <name evidence="3" type="ORF">P5G50_03460</name>
</gene>
<keyword evidence="4" id="KW-1185">Reference proteome</keyword>
<feature type="region of interest" description="Disordered" evidence="1">
    <location>
        <begin position="174"/>
        <end position="204"/>
    </location>
</feature>
<feature type="transmembrane region" description="Helical" evidence="2">
    <location>
        <begin position="138"/>
        <end position="162"/>
    </location>
</feature>
<evidence type="ECO:0008006" key="5">
    <source>
        <dbReference type="Google" id="ProtNLM"/>
    </source>
</evidence>
<keyword evidence="2" id="KW-1133">Transmembrane helix</keyword>
<reference evidence="3" key="1">
    <citation type="submission" date="2023-06" db="EMBL/GenBank/DDBJ databases">
        <title>MT1 and MT2 Draft Genomes of Novel Species.</title>
        <authorList>
            <person name="Venkateswaran K."/>
        </authorList>
    </citation>
    <scope>NUCLEOTIDE SEQUENCE</scope>
    <source>
        <strain evidence="3">F6_8S_P_1B</strain>
    </source>
</reference>
<accession>A0ABT8KAJ2</accession>
<dbReference type="Proteomes" id="UP001174208">
    <property type="component" value="Unassembled WGS sequence"/>
</dbReference>
<organism evidence="3 4">
    <name type="scientific">Leifsonia williamsii</name>
    <dbReference type="NCBI Taxonomy" id="3035919"/>
    <lineage>
        <taxon>Bacteria</taxon>
        <taxon>Bacillati</taxon>
        <taxon>Actinomycetota</taxon>
        <taxon>Actinomycetes</taxon>
        <taxon>Micrococcales</taxon>
        <taxon>Microbacteriaceae</taxon>
        <taxon>Leifsonia</taxon>
    </lineage>
</organism>
<keyword evidence="2" id="KW-0472">Membrane</keyword>
<protein>
    <recommendedName>
        <fullName evidence="5">DNA helicase</fullName>
    </recommendedName>
</protein>